<feature type="compositionally biased region" description="Gly residues" evidence="1">
    <location>
        <begin position="88"/>
        <end position="99"/>
    </location>
</feature>
<reference evidence="2" key="1">
    <citation type="submission" date="2023-10" db="EMBL/GenBank/DDBJ databases">
        <authorList>
            <person name="Chen Y."/>
            <person name="Shah S."/>
            <person name="Dougan E. K."/>
            <person name="Thang M."/>
            <person name="Chan C."/>
        </authorList>
    </citation>
    <scope>NUCLEOTIDE SEQUENCE [LARGE SCALE GENOMIC DNA]</scope>
</reference>
<evidence type="ECO:0000313" key="3">
    <source>
        <dbReference type="Proteomes" id="UP001189429"/>
    </source>
</evidence>
<comment type="caution">
    <text evidence="2">The sequence shown here is derived from an EMBL/GenBank/DDBJ whole genome shotgun (WGS) entry which is preliminary data.</text>
</comment>
<dbReference type="EMBL" id="CAUYUJ010018439">
    <property type="protein sequence ID" value="CAK0883618.1"/>
    <property type="molecule type" value="Genomic_DNA"/>
</dbReference>
<feature type="compositionally biased region" description="Polar residues" evidence="1">
    <location>
        <begin position="41"/>
        <end position="51"/>
    </location>
</feature>
<feature type="compositionally biased region" description="Low complexity" evidence="1">
    <location>
        <begin position="16"/>
        <end position="29"/>
    </location>
</feature>
<feature type="compositionally biased region" description="Gly residues" evidence="1">
    <location>
        <begin position="1"/>
        <end position="13"/>
    </location>
</feature>
<sequence length="161" mass="16759">MMHQGGGKSGGLGYPSTRSRQTSATSAADSHPRASSDDQSETAQWSRQISFADSHPDASSDDQSETTQFSRQTSPTAPQPWASADGQYGTGELGSGGQGDDVAGRPKRRLVVRNTFLTVVDDEEAPTLGRVKSAPTLALCPSMGLARTGAGVHVAPSSGRR</sequence>
<dbReference type="Proteomes" id="UP001189429">
    <property type="component" value="Unassembled WGS sequence"/>
</dbReference>
<gene>
    <name evidence="2" type="ORF">PCOR1329_LOCUS65790</name>
</gene>
<organism evidence="2 3">
    <name type="scientific">Prorocentrum cordatum</name>
    <dbReference type="NCBI Taxonomy" id="2364126"/>
    <lineage>
        <taxon>Eukaryota</taxon>
        <taxon>Sar</taxon>
        <taxon>Alveolata</taxon>
        <taxon>Dinophyceae</taxon>
        <taxon>Prorocentrales</taxon>
        <taxon>Prorocentraceae</taxon>
        <taxon>Prorocentrum</taxon>
    </lineage>
</organism>
<feature type="compositionally biased region" description="Polar residues" evidence="1">
    <location>
        <begin position="65"/>
        <end position="76"/>
    </location>
</feature>
<proteinExistence type="predicted"/>
<keyword evidence="3" id="KW-1185">Reference proteome</keyword>
<accession>A0ABN9WBH4</accession>
<feature type="region of interest" description="Disordered" evidence="1">
    <location>
        <begin position="1"/>
        <end position="107"/>
    </location>
</feature>
<evidence type="ECO:0000256" key="1">
    <source>
        <dbReference type="SAM" id="MobiDB-lite"/>
    </source>
</evidence>
<name>A0ABN9WBH4_9DINO</name>
<evidence type="ECO:0000313" key="2">
    <source>
        <dbReference type="EMBL" id="CAK0883618.1"/>
    </source>
</evidence>
<protein>
    <submittedName>
        <fullName evidence="2">Uncharacterized protein</fullName>
    </submittedName>
</protein>